<proteinExistence type="predicted"/>
<feature type="compositionally biased region" description="Basic and acidic residues" evidence="1">
    <location>
        <begin position="1"/>
        <end position="11"/>
    </location>
</feature>
<gene>
    <name evidence="2" type="ORF">GCM10017667_76310</name>
</gene>
<sequence length="126" mass="12649">MPGRPPADRVPARNRGAWNPAGGAGGGTSEGHARAGRSTVPPFPWIGGTREWPAPVGGAGHSPAVPRHRAEASSRTAPPVVAASPYPCPCRGAAEPRTNGSRSSEGRDGLSAPSGFDPGKSGKPNS</sequence>
<evidence type="ECO:0000313" key="2">
    <source>
        <dbReference type="EMBL" id="GHG28029.1"/>
    </source>
</evidence>
<feature type="region of interest" description="Disordered" evidence="1">
    <location>
        <begin position="1"/>
        <end position="126"/>
    </location>
</feature>
<comment type="caution">
    <text evidence="2">The sequence shown here is derived from an EMBL/GenBank/DDBJ whole genome shotgun (WGS) entry which is preliminary data.</text>
</comment>
<dbReference type="EMBL" id="BNBE01000004">
    <property type="protein sequence ID" value="GHG28029.1"/>
    <property type="molecule type" value="Genomic_DNA"/>
</dbReference>
<evidence type="ECO:0000313" key="3">
    <source>
        <dbReference type="Proteomes" id="UP000632849"/>
    </source>
</evidence>
<evidence type="ECO:0000256" key="1">
    <source>
        <dbReference type="SAM" id="MobiDB-lite"/>
    </source>
</evidence>
<reference evidence="2" key="2">
    <citation type="submission" date="2020-09" db="EMBL/GenBank/DDBJ databases">
        <authorList>
            <person name="Sun Q."/>
            <person name="Ohkuma M."/>
        </authorList>
    </citation>
    <scope>NUCLEOTIDE SEQUENCE</scope>
    <source>
        <strain evidence="2">JCM 4122</strain>
    </source>
</reference>
<dbReference type="AlphaFoldDB" id="A0A919BY69"/>
<organism evidence="2 3">
    <name type="scientific">Streptomyces filamentosus</name>
    <name type="common">Streptomyces roseosporus</name>
    <dbReference type="NCBI Taxonomy" id="67294"/>
    <lineage>
        <taxon>Bacteria</taxon>
        <taxon>Bacillati</taxon>
        <taxon>Actinomycetota</taxon>
        <taxon>Actinomycetes</taxon>
        <taxon>Kitasatosporales</taxon>
        <taxon>Streptomycetaceae</taxon>
        <taxon>Streptomyces</taxon>
    </lineage>
</organism>
<accession>A0A919BY69</accession>
<name>A0A919BY69_STRFL</name>
<dbReference type="Proteomes" id="UP000632849">
    <property type="component" value="Unassembled WGS sequence"/>
</dbReference>
<keyword evidence="3" id="KW-1185">Reference proteome</keyword>
<protein>
    <submittedName>
        <fullName evidence="2">Uncharacterized protein</fullName>
    </submittedName>
</protein>
<reference evidence="2" key="1">
    <citation type="journal article" date="2014" name="Int. J. Syst. Evol. Microbiol.">
        <title>Complete genome sequence of Corynebacterium casei LMG S-19264T (=DSM 44701T), isolated from a smear-ripened cheese.</title>
        <authorList>
            <consortium name="US DOE Joint Genome Institute (JGI-PGF)"/>
            <person name="Walter F."/>
            <person name="Albersmeier A."/>
            <person name="Kalinowski J."/>
            <person name="Ruckert C."/>
        </authorList>
    </citation>
    <scope>NUCLEOTIDE SEQUENCE</scope>
    <source>
        <strain evidence="2">JCM 4122</strain>
    </source>
</reference>